<accession>A0A7G8BDU5</accession>
<proteinExistence type="predicted"/>
<dbReference type="Proteomes" id="UP000515312">
    <property type="component" value="Chromosome"/>
</dbReference>
<dbReference type="EMBL" id="CP060394">
    <property type="protein sequence ID" value="QNI30715.1"/>
    <property type="molecule type" value="Genomic_DNA"/>
</dbReference>
<dbReference type="RefSeq" id="WP_186740778.1">
    <property type="nucleotide sequence ID" value="NZ_CP060394.1"/>
</dbReference>
<protein>
    <submittedName>
        <fullName evidence="1">Uncharacterized protein</fullName>
    </submittedName>
</protein>
<evidence type="ECO:0000313" key="1">
    <source>
        <dbReference type="EMBL" id="QNI30715.1"/>
    </source>
</evidence>
<name>A0A7G8BDU5_9BACT</name>
<reference evidence="1 2" key="1">
    <citation type="submission" date="2020-08" db="EMBL/GenBank/DDBJ databases">
        <title>Edaphobacter telluris sp. nov. and Acidobacterium dinghuensis sp. nov., two acidobacteria isolated from forest soil.</title>
        <authorList>
            <person name="Fu J."/>
            <person name="Qiu L."/>
        </authorList>
    </citation>
    <scope>NUCLEOTIDE SEQUENCE [LARGE SCALE GENOMIC DNA]</scope>
    <source>
        <strain evidence="1">4Y35</strain>
    </source>
</reference>
<gene>
    <name evidence="1" type="ORF">H7849_16470</name>
</gene>
<organism evidence="1 2">
    <name type="scientific">Alloacidobacterium dinghuense</name>
    <dbReference type="NCBI Taxonomy" id="2763107"/>
    <lineage>
        <taxon>Bacteria</taxon>
        <taxon>Pseudomonadati</taxon>
        <taxon>Acidobacteriota</taxon>
        <taxon>Terriglobia</taxon>
        <taxon>Terriglobales</taxon>
        <taxon>Acidobacteriaceae</taxon>
        <taxon>Alloacidobacterium</taxon>
    </lineage>
</organism>
<keyword evidence="2" id="KW-1185">Reference proteome</keyword>
<dbReference type="AlphaFoldDB" id="A0A7G8BDU5"/>
<evidence type="ECO:0000313" key="2">
    <source>
        <dbReference type="Proteomes" id="UP000515312"/>
    </source>
</evidence>
<sequence length="96" mass="10535">MIPECQHVLPGGKKCRAIALRGKTHCHHHSPTRKRHAPRPYRLRQTALLGPLPELSSHDAVQQVISQTVHALANGDISVCRAQVLITSLQLAAKTL</sequence>
<dbReference type="KEGG" id="adin:H7849_16470"/>